<feature type="compositionally biased region" description="Gly residues" evidence="1">
    <location>
        <begin position="1"/>
        <end position="10"/>
    </location>
</feature>
<dbReference type="EMBL" id="CADCTX010000951">
    <property type="protein sequence ID" value="CAA9360495.1"/>
    <property type="molecule type" value="Genomic_DNA"/>
</dbReference>
<reference evidence="2" key="1">
    <citation type="submission" date="2020-02" db="EMBL/GenBank/DDBJ databases">
        <authorList>
            <person name="Meier V. D."/>
        </authorList>
    </citation>
    <scope>NUCLEOTIDE SEQUENCE</scope>
    <source>
        <strain evidence="2">AVDCRST_MAG40</strain>
    </source>
</reference>
<sequence>ERAAAAGGGRHGIRNLDRGPARAVGPLERCGARRRLARCRRPRAAAASEPRRHPRGWTGDHARPRTPRLGVVHRRGPADARRDAPRPRLAAGARERPRRRHRAALRPGRGRSRAATPVAAV</sequence>
<feature type="region of interest" description="Disordered" evidence="1">
    <location>
        <begin position="1"/>
        <end position="25"/>
    </location>
</feature>
<organism evidence="2">
    <name type="scientific">uncultured Gemmatimonadaceae bacterium</name>
    <dbReference type="NCBI Taxonomy" id="246130"/>
    <lineage>
        <taxon>Bacteria</taxon>
        <taxon>Pseudomonadati</taxon>
        <taxon>Gemmatimonadota</taxon>
        <taxon>Gemmatimonadia</taxon>
        <taxon>Gemmatimonadales</taxon>
        <taxon>Gemmatimonadaceae</taxon>
        <taxon>environmental samples</taxon>
    </lineage>
</organism>
<protein>
    <submittedName>
        <fullName evidence="2">Uncharacterized protein</fullName>
    </submittedName>
</protein>
<feature type="compositionally biased region" description="Basic residues" evidence="1">
    <location>
        <begin position="96"/>
        <end position="112"/>
    </location>
</feature>
<feature type="non-terminal residue" evidence="2">
    <location>
        <position position="1"/>
    </location>
</feature>
<feature type="region of interest" description="Disordered" evidence="1">
    <location>
        <begin position="38"/>
        <end position="121"/>
    </location>
</feature>
<proteinExistence type="predicted"/>
<name>A0A6J4MKK1_9BACT</name>
<gene>
    <name evidence="2" type="ORF">AVDCRST_MAG40-3448</name>
</gene>
<accession>A0A6J4MKK1</accession>
<feature type="non-terminal residue" evidence="2">
    <location>
        <position position="121"/>
    </location>
</feature>
<dbReference type="AlphaFoldDB" id="A0A6J4MKK1"/>
<evidence type="ECO:0000256" key="1">
    <source>
        <dbReference type="SAM" id="MobiDB-lite"/>
    </source>
</evidence>
<evidence type="ECO:0000313" key="2">
    <source>
        <dbReference type="EMBL" id="CAA9360495.1"/>
    </source>
</evidence>
<feature type="compositionally biased region" description="Basic and acidic residues" evidence="1">
    <location>
        <begin position="76"/>
        <end position="86"/>
    </location>
</feature>